<organism evidence="1 2">
    <name type="scientific">Streptomyces noursei</name>
    <name type="common">Streptomyces albulus</name>
    <dbReference type="NCBI Taxonomy" id="1971"/>
    <lineage>
        <taxon>Bacteria</taxon>
        <taxon>Bacillati</taxon>
        <taxon>Actinomycetota</taxon>
        <taxon>Actinomycetes</taxon>
        <taxon>Kitasatosporales</taxon>
        <taxon>Streptomycetaceae</taxon>
        <taxon>Streptomyces</taxon>
    </lineage>
</organism>
<keyword evidence="2" id="KW-1185">Reference proteome</keyword>
<dbReference type="Gene3D" id="3.40.50.300">
    <property type="entry name" value="P-loop containing nucleotide triphosphate hydrolases"/>
    <property type="match status" value="1"/>
</dbReference>
<dbReference type="Proteomes" id="UP000236047">
    <property type="component" value="Unassembled WGS sequence"/>
</dbReference>
<reference evidence="2" key="1">
    <citation type="submission" date="2015-09" db="EMBL/GenBank/DDBJ databases">
        <authorList>
            <person name="Graham D.E."/>
            <person name="Mahan K.M."/>
            <person name="Klingeman D.M."/>
            <person name="Fida T."/>
            <person name="Giannone R.J."/>
            <person name="Hettich R.L."/>
            <person name="Parry R.J."/>
            <person name="Spain J.C."/>
        </authorList>
    </citation>
    <scope>NUCLEOTIDE SEQUENCE [LARGE SCALE GENOMIC DNA]</scope>
    <source>
        <strain evidence="2">JCM 4701</strain>
    </source>
</reference>
<evidence type="ECO:0000313" key="1">
    <source>
        <dbReference type="EMBL" id="PNE40934.1"/>
    </source>
</evidence>
<accession>A0A2N8PIR0</accession>
<protein>
    <submittedName>
        <fullName evidence="1">Uncharacterized protein</fullName>
    </submittedName>
</protein>
<dbReference type="AlphaFoldDB" id="A0A2N8PIR0"/>
<evidence type="ECO:0000313" key="2">
    <source>
        <dbReference type="Proteomes" id="UP000236047"/>
    </source>
</evidence>
<name>A0A2N8PIR0_STRNR</name>
<dbReference type="RefSeq" id="WP_073446237.1">
    <property type="nucleotide sequence ID" value="NZ_LJSN01000002.1"/>
</dbReference>
<comment type="caution">
    <text evidence="1">The sequence shown here is derived from an EMBL/GenBank/DDBJ whole genome shotgun (WGS) entry which is preliminary data.</text>
</comment>
<sequence>MPLRETEWESVTTWLERYLLNVVDPYTQLAPYFDEEFIAALPLSNISSHNARVLVSASRRDIQRQVKLIEVVTTIDEIRVRPEFSEAAEFLHRLREDARIHATQDPFGTRVLKGGTEAFIDREDLRETLRRFVVDPEKSVLLVDGEPDSGRSYTYHFLCHVGQHRGFRPARVTLSRTSTPRQVLQRLAGFVTDPQAGAQPFPSSALNDPLLSLDDAVHWVVGLATSSDLRFWLVLDECDKLDPHSDVWDLIGQLALAIYEHAAVHGDRAPRLVLLGYGRAMPKLPNDVQSSLCWDTARIVEPDDLRRFFDQLFHESRPARLDDADPAEIDGFVEEAVTEVLHAAQDDDGESYMRRLCTATEKAIDVYRSF</sequence>
<proteinExistence type="predicted"/>
<gene>
    <name evidence="1" type="ORF">AOB60_09240</name>
</gene>
<dbReference type="InterPro" id="IPR027417">
    <property type="entry name" value="P-loop_NTPase"/>
</dbReference>
<dbReference type="EMBL" id="LJSN01000002">
    <property type="protein sequence ID" value="PNE40934.1"/>
    <property type="molecule type" value="Genomic_DNA"/>
</dbReference>
<dbReference type="SUPFAM" id="SSF52540">
    <property type="entry name" value="P-loop containing nucleoside triphosphate hydrolases"/>
    <property type="match status" value="1"/>
</dbReference>